<dbReference type="FunFam" id="3.40.50.980:FF:000002">
    <property type="entry name" value="Enterobactin synthetase component F"/>
    <property type="match status" value="1"/>
</dbReference>
<keyword evidence="3" id="KW-0596">Phosphopantetheine</keyword>
<dbReference type="InterPro" id="IPR036736">
    <property type="entry name" value="ACP-like_sf"/>
</dbReference>
<dbReference type="Gene3D" id="3.30.559.10">
    <property type="entry name" value="Chloramphenicol acetyltransferase-like domain"/>
    <property type="match status" value="3"/>
</dbReference>
<dbReference type="FunFam" id="2.30.38.10:FF:000001">
    <property type="entry name" value="Non-ribosomal peptide synthetase PvdI"/>
    <property type="match status" value="3"/>
</dbReference>
<dbReference type="InterPro" id="IPR045851">
    <property type="entry name" value="AMP-bd_C_sf"/>
</dbReference>
<dbReference type="InterPro" id="IPR001031">
    <property type="entry name" value="Thioesterase"/>
</dbReference>
<dbReference type="KEGG" id="salw:CP975_22710"/>
<feature type="region of interest" description="Disordered" evidence="7">
    <location>
        <begin position="2443"/>
        <end position="2465"/>
    </location>
</feature>
<dbReference type="InterPro" id="IPR023213">
    <property type="entry name" value="CAT-like_dom_sf"/>
</dbReference>
<dbReference type="Pfam" id="PF00975">
    <property type="entry name" value="Thioesterase"/>
    <property type="match status" value="1"/>
</dbReference>
<feature type="domain" description="Carrier" evidence="8">
    <location>
        <begin position="1417"/>
        <end position="1492"/>
    </location>
</feature>
<dbReference type="InterPro" id="IPR000873">
    <property type="entry name" value="AMP-dep_synth/lig_dom"/>
</dbReference>
<keyword evidence="6" id="KW-0677">Repeat</keyword>
<dbReference type="InterPro" id="IPR013217">
    <property type="entry name" value="Methyltransf_12"/>
</dbReference>
<organism evidence="9 10">
    <name type="scientific">Streptomyces alboniger</name>
    <dbReference type="NCBI Taxonomy" id="132473"/>
    <lineage>
        <taxon>Bacteria</taxon>
        <taxon>Bacillati</taxon>
        <taxon>Actinomycetota</taxon>
        <taxon>Actinomycetes</taxon>
        <taxon>Kitasatosporales</taxon>
        <taxon>Streptomycetaceae</taxon>
        <taxon>Streptomyces</taxon>
        <taxon>Streptomyces aurantiacus group</taxon>
    </lineage>
</organism>
<evidence type="ECO:0000256" key="6">
    <source>
        <dbReference type="ARBA" id="ARBA00022737"/>
    </source>
</evidence>
<dbReference type="InterPro" id="IPR029063">
    <property type="entry name" value="SAM-dependent_MTases_sf"/>
</dbReference>
<dbReference type="GO" id="GO:0072330">
    <property type="term" value="P:monocarboxylic acid biosynthetic process"/>
    <property type="evidence" value="ECO:0007669"/>
    <property type="project" value="UniProtKB-ARBA"/>
</dbReference>
<evidence type="ECO:0000256" key="7">
    <source>
        <dbReference type="SAM" id="MobiDB-lite"/>
    </source>
</evidence>
<dbReference type="InterPro" id="IPR020845">
    <property type="entry name" value="AMP-binding_CS"/>
</dbReference>
<feature type="domain" description="Carrier" evidence="8">
    <location>
        <begin position="3519"/>
        <end position="3594"/>
    </location>
</feature>
<dbReference type="Gene3D" id="3.40.50.1820">
    <property type="entry name" value="alpha/beta hydrolase"/>
    <property type="match status" value="1"/>
</dbReference>
<dbReference type="Pfam" id="PF00550">
    <property type="entry name" value="PP-binding"/>
    <property type="match status" value="3"/>
</dbReference>
<sequence>MPSQALHGMSAQQSLQWRFSACAARGELMIPLSHAQQRLWFLNRLEGPNATYNMPAVLRLTGELDRTALVAALQDLIDRHEPLRTVFVSRDDVPGQKILAPGATRLEAAVTEVAPERLDGELAELAAEAFDLEAEIPIRARLFALSEREHVLALVIHHIAADGWSMAPLARDLTTAYEARRAGRAPDWPELPIQYADYTLWQQELLGGEDDPESLISEQVEYWRKTLAGLPDELRLPVDRRRSAAAGNQGGNVPFRVSAELHGKLSELAARSDASLYMVVQAGLAALLSRMGAGTDIPLGSPIAGRTDEGLDELVGFFVNTVVMRLDTDGDPTFRQLIARSRETALGAYANQELPFERLVDILRPDRALGRHPLFQVMLAFQNNTLPQLRLPGLVVEGEQLYTETSKFDLAFSMGEQFDGEGRPLGLGGTIEYATDLFDRESVERLGARLVHVFEAMAADPGQRVGAVDVLLPGERQQVLEAWNRTEQDVPEAGFAELFRVRAAETPDAVALVSDAATLTYGELDAAANRLARLLAERGAGPGQLVALALPRSVELVTAMLAVAKAGAAYLPVDTGYPAERIAYMLEDSRPVLTVTTGELTGRLPSGASGGSGGSGGTGGGQPSGPGTGPGTLLVLDDEHTLTELDRHSTDGLPPNRTLSSPLYVIYTSGSTGKPKGVVVTDSGVASMVRSQRERLGAGPDSRVLQFSSPSFDVAFWDCCMALLNGGTLYLRSADQLMPGQELAEFIRDRRLTHFTMPPSVLAAMPSGVLPAGLTVSVAGEACPGALVERWAPGNRMFNAYGPTETTVIATMSERLSGPDGPPIGRPVDNTRVYVLDEALRPVPPGVVGDLYVAGASLAAGYLRRPGLTAERFVACPFGGTGERMYRTGDLARLGADGQVDYVGRADAQVKIRGFRIEPGEVESVLARHPGVRQAAVLAREDRPGDRQLAAYLVPAENDADRDESAEEQQLGNWQATYDATYDAHHEGQGGLGEDFSGWNSSYTGQPIPLDEMRRWRDATVARVRELNPRRILEIGVGSGLLLAPLAPDCESYWGTDISEVVIERVRAQLEGHPDLAGRVELRAQAAHLFDGLPTGFFDTVIVNSVIQYFPSADYLTDVLTQALGLVVPGGNVFVGDVRNLRLHRALRTSVELLATDAAVRDAADVRKTVDLAVARETELLVDPDYFTGLPAAADLAVKYGTDRNELTGHRYDVVLRTAPQQEPAAVQDLAWGQDITGTDALRAALAARPEGLRVTGVPNHRIAGELAAVRALEAGDLTAAQAALSADTSGLPAPAELTALGEEAGYRTTVTWNGADRDGSTLDVAFSAPGTAPVTGYRPGARPAAEGPAHTNAPAAVLASDALVESVREHLRRAVPDYLVPTAFVVLDRMPLTTNGKVDRRALPAPAVIGKTSGRGPRDDRETTLCRIFAEVLGLPRVGIDDGFFDLGGHSLLATRLVSRVRDALGVDLAIRDLFLTPTVAGLSEVLDKAEGTRRQPVVRRRRPERTPLSHAQQRLWFLSRLEGGSATYNMPIAMRLTGELDREALAAAIQDVSDRHESLRTRYPDIDGTPYQDIVAPEQARIELEVVGTTDAELPARLADACGHVFDLAEELPLRATLFALSPHDHVLALVLHHIAGDGWSMGPLTRDLTDAYAARRDGRKPRWAPLPVNYADYALWQRELLGREDDPDSLVSEQIAFWRRTLADLPEDLRLPGSRPRGTSGEYHGATHSFRIDQRTHRRMAELATASGTSLYMVAQAGLTALLTRLGCGTDIPLGTPVAGRTDTALDDLVGDFLNTLVLRTDTSGNPTWRELLDRIGETNLNAYANQDVPIERLVELLNPDRSAGRMPLFQVLLSLHGTPPEPAFPGLTARAEPVERIVQNKFDLAVHLRETAAEDGTPGGLEGMVEYSTDLFDAADVERLTDRLARILTALADDPGQRIGAAGLLEETEYEQVVRGWNDTAHEVPRTTLPDLFAAQAARTPDRTAVVFEGTELTYAELDQRAARLARLLAEQGAGPETCVAVVLPRSETLVVTLLAVLRTGAAYLPVDPGYPAERIQYLLDDARPVLTLTEGHPLLDAQHAGEALAAAPGRCLPEHPAYVIYTSGSTGAPKGVVVSHASIVNRLMWMQDQYGLDGTDRVLQKTPAGFDVSVWEFFWPLLNGATLVVAKPGGHQDPVYLARLMSEQRVTTAHFVPSMLAVFAAEPAAAGLPHLRRLISSGEALPAELAERARTTIGTGLHNLYGPTEAAVDVSAWECRDEPGAVSVPIGSPVWNTALYVLDSTLRPVPPGVAGELYIAGAQLARGYLHRPGLTAERFVACPFGGPGERMYRTGDVAAWRADGQLEFLGRADDQVKVRGFRVEPAEIEAALARHDRVGHAVVVPRVDPSGDTRLFAYVVPAGAERPEPTALREFLGGLLPEHLIPAAFVVLDELPLTPNGKLDRRALPAPDHEGRKAGRGPRDKREETLCRIFADILGLPEVGIDDGFFDLGGHSLMATRLISLVRVTFGVDLAIRDLFTTQTVAGLVEILDRSGDSRRPPIVRGPRPERVPLSHAQQRLWFLNRLEGSNAAYNLPMAARLTGPLDHEALAAAVADVTVRHETLRTVFPETDGVPHQRILDPEQTRPDFEVREVGRDELAAAIARIAERDFDLRTDLPLRVRVLALSPTEHMLVLVLHHVAGDGWSLVPLARDLSAAYAERCAGRTPEWTELPVQYVDYALWQRDLLGRTDDPDSLVNEQVAYWRRALAGIPDELPLPTDRQRPKTPSYAGGSVDFGYGPELHARINKLAVDCNATAFMVVQTALAALLTRLGAGTDIPVGSPIAGRTDEALDDLVGFFVNTLVLRTDTSGDPTFREVIDRVREANVNAYAHQDLPFEYLVEALNPDRSPARHPLFQVMFAFQNTRDTELRLPDLAAEAFEVGTDATMFDLSVHLTARYHEDGREGGARGALMYSGDLFDRETVQMIADRLLLMLEAITGHPEQRISQVELLGAAERKRILEEWNGATAPVPSATLPELFAASASRDGAAIAVRAGGTRLSYDALRSRANRLARLLVAHGCGPERRVALALPRDERLPVAMWAVLDSGAAYVPIDPGHPAERVRYLVEDARPVLAVTDRAGAAVLPEGLPRIVLDDPETEAALSRLDDGDLTDADRTAPLRPDDAAYVIYTSGSTGRPKGVVVAHRAVANLSAWAGEAFSADVFAATLATTSATFDVSVSDLILPLLHGGAIEVVRDVLALADGDRPEASLVCTAPSAMSAALATGGRLRIGTVILVGEAVTPRLMHDLRAAAPGVRIANLYGPTEATVYATEWYDDGNAAGVAPIGRALTNYRTYVLDHGMNPVPPGVTGELYLAGAGLARGYFGRPGMTAERFVACPFGGAGERMYRTGDLVRWGSDGQLEFVGRVDDQVKIRGQRAEPGETEAVLARHESVAQVAVIARKDEQGDTALVAYAVAAEGHEAEPAALIEFARRELPGHLVPSAVVPLERLPLTASGKLDRRMLPAPGATRSADGRGPRDAREQALCDLFAEVTGAPKVGIDDSFFELGGHSLLATRLVAKARDRLGVELAVRTLFEAPTVAALADRLDATGQENSGAGSLQVMMPLRAEGSRPPLFCVHPATGLGWVYSGLLRHLEKDQPVYAVQARGLDGQGGYAASIDEMAADYVAHIREVQPHGPYQLLGWSSGGAAAHVIAGLLREQGEHVHLLAMLDTTVPGADYTDPDAGVMFQALRYVGLDLPQVEGEELDFAHVHAFLREIDHPLAGLGESSLAALPEILRRATEMLQVPFTRSVDTDLLFFTAKLTHPDEPDFALTWQPLITGQITEVEVDCEHNQMTEPKALEQIAPALQAKLWTTDW</sequence>
<dbReference type="SUPFAM" id="SSF53474">
    <property type="entry name" value="alpha/beta-Hydrolases"/>
    <property type="match status" value="1"/>
</dbReference>
<dbReference type="Pfam" id="PF00668">
    <property type="entry name" value="Condensation"/>
    <property type="match status" value="3"/>
</dbReference>
<dbReference type="InterPro" id="IPR025110">
    <property type="entry name" value="AMP-bd_C"/>
</dbReference>
<dbReference type="InterPro" id="IPR020806">
    <property type="entry name" value="PKS_PP-bd"/>
</dbReference>
<dbReference type="SUPFAM" id="SSF52777">
    <property type="entry name" value="CoA-dependent acyltransferases"/>
    <property type="match status" value="6"/>
</dbReference>
<dbReference type="PROSITE" id="PS00012">
    <property type="entry name" value="PHOSPHOPANTETHEINE"/>
    <property type="match status" value="3"/>
</dbReference>
<keyword evidence="10" id="KW-1185">Reference proteome</keyword>
<dbReference type="Gene3D" id="3.30.559.30">
    <property type="entry name" value="Nonribosomal peptide synthetase, condensation domain"/>
    <property type="match status" value="3"/>
</dbReference>
<gene>
    <name evidence="9" type="ORF">CP975_22710</name>
</gene>
<dbReference type="Gene3D" id="3.40.50.980">
    <property type="match status" value="4"/>
</dbReference>
<dbReference type="InterPro" id="IPR009081">
    <property type="entry name" value="PP-bd_ACP"/>
</dbReference>
<comment type="similarity">
    <text evidence="2">Belongs to the ATP-dependent AMP-binding enzyme family.</text>
</comment>
<evidence type="ECO:0000313" key="9">
    <source>
        <dbReference type="EMBL" id="QEV19953.1"/>
    </source>
</evidence>
<dbReference type="SUPFAM" id="SSF47336">
    <property type="entry name" value="ACP-like"/>
    <property type="match status" value="3"/>
</dbReference>
<dbReference type="CDD" id="cd02440">
    <property type="entry name" value="AdoMet_MTases"/>
    <property type="match status" value="1"/>
</dbReference>
<reference evidence="9 10" key="1">
    <citation type="submission" date="2017-09" db="EMBL/GenBank/DDBJ databases">
        <authorList>
            <person name="Lee N."/>
            <person name="Cho B.-K."/>
        </authorList>
    </citation>
    <scope>NUCLEOTIDE SEQUENCE [LARGE SCALE GENOMIC DNA]</scope>
    <source>
        <strain evidence="9 10">ATCC 12461</strain>
    </source>
</reference>
<feature type="domain" description="Carrier" evidence="8">
    <location>
        <begin position="2462"/>
        <end position="2537"/>
    </location>
</feature>
<dbReference type="FunFam" id="3.30.559.30:FF:000001">
    <property type="entry name" value="Non-ribosomal peptide synthetase"/>
    <property type="match status" value="1"/>
</dbReference>
<dbReference type="InterPro" id="IPR029058">
    <property type="entry name" value="AB_hydrolase_fold"/>
</dbReference>
<keyword evidence="4" id="KW-0597">Phosphoprotein</keyword>
<dbReference type="PROSITE" id="PS50075">
    <property type="entry name" value="CARRIER"/>
    <property type="match status" value="3"/>
</dbReference>
<dbReference type="Proteomes" id="UP000326553">
    <property type="component" value="Chromosome"/>
</dbReference>
<dbReference type="FunFam" id="1.10.1200.10:FF:000016">
    <property type="entry name" value="Non-ribosomal peptide synthase"/>
    <property type="match status" value="3"/>
</dbReference>
<dbReference type="PANTHER" id="PTHR45527">
    <property type="entry name" value="NONRIBOSOMAL PEPTIDE SYNTHETASE"/>
    <property type="match status" value="1"/>
</dbReference>
<dbReference type="GO" id="GO:0031177">
    <property type="term" value="F:phosphopantetheine binding"/>
    <property type="evidence" value="ECO:0007669"/>
    <property type="project" value="InterPro"/>
</dbReference>
<dbReference type="PANTHER" id="PTHR45527:SF1">
    <property type="entry name" value="FATTY ACID SYNTHASE"/>
    <property type="match status" value="1"/>
</dbReference>
<proteinExistence type="inferred from homology"/>
<dbReference type="SMART" id="SM00823">
    <property type="entry name" value="PKS_PP"/>
    <property type="match status" value="3"/>
</dbReference>
<evidence type="ECO:0000256" key="1">
    <source>
        <dbReference type="ARBA" id="ARBA00001957"/>
    </source>
</evidence>
<dbReference type="Gene3D" id="1.10.1200.10">
    <property type="entry name" value="ACP-like"/>
    <property type="match status" value="2"/>
</dbReference>
<dbReference type="SUPFAM" id="SSF56801">
    <property type="entry name" value="Acetyl-CoA synthetase-like"/>
    <property type="match status" value="3"/>
</dbReference>
<dbReference type="Pfam" id="PF00501">
    <property type="entry name" value="AMP-binding"/>
    <property type="match status" value="3"/>
</dbReference>
<protein>
    <submittedName>
        <fullName evidence="9">Non-ribosomal peptide synthetase</fullName>
    </submittedName>
</protein>
<dbReference type="GO" id="GO:0009403">
    <property type="term" value="P:toxin biosynthetic process"/>
    <property type="evidence" value="ECO:0007669"/>
    <property type="project" value="UniProtKB-ARBA"/>
</dbReference>
<dbReference type="FunFam" id="3.40.50.12780:FF:000012">
    <property type="entry name" value="Non-ribosomal peptide synthetase"/>
    <property type="match status" value="2"/>
</dbReference>
<dbReference type="Pfam" id="PF08242">
    <property type="entry name" value="Methyltransf_12"/>
    <property type="match status" value="1"/>
</dbReference>
<dbReference type="InterPro" id="IPR042099">
    <property type="entry name" value="ANL_N_sf"/>
</dbReference>
<dbReference type="Gene3D" id="2.30.38.10">
    <property type="entry name" value="Luciferase, Domain 3"/>
    <property type="match status" value="2"/>
</dbReference>
<dbReference type="Pfam" id="PF13193">
    <property type="entry name" value="AMP-binding_C"/>
    <property type="match status" value="3"/>
</dbReference>
<dbReference type="CDD" id="cd05930">
    <property type="entry name" value="A_NRPS"/>
    <property type="match status" value="1"/>
</dbReference>
<evidence type="ECO:0000259" key="8">
    <source>
        <dbReference type="PROSITE" id="PS50075"/>
    </source>
</evidence>
<dbReference type="InterPro" id="IPR010071">
    <property type="entry name" value="AA_adenyl_dom"/>
</dbReference>
<evidence type="ECO:0000256" key="2">
    <source>
        <dbReference type="ARBA" id="ARBA00006432"/>
    </source>
</evidence>
<dbReference type="GO" id="GO:0005829">
    <property type="term" value="C:cytosol"/>
    <property type="evidence" value="ECO:0007669"/>
    <property type="project" value="TreeGrafter"/>
</dbReference>
<dbReference type="InterPro" id="IPR001242">
    <property type="entry name" value="Condensation_dom"/>
</dbReference>
<dbReference type="EMBL" id="CP023695">
    <property type="protein sequence ID" value="QEV19953.1"/>
    <property type="molecule type" value="Genomic_DNA"/>
</dbReference>
<evidence type="ECO:0000256" key="5">
    <source>
        <dbReference type="ARBA" id="ARBA00022598"/>
    </source>
</evidence>
<evidence type="ECO:0000256" key="4">
    <source>
        <dbReference type="ARBA" id="ARBA00022553"/>
    </source>
</evidence>
<dbReference type="NCBIfam" id="TIGR01733">
    <property type="entry name" value="AA-adenyl-dom"/>
    <property type="match status" value="3"/>
</dbReference>
<evidence type="ECO:0000313" key="10">
    <source>
        <dbReference type="Proteomes" id="UP000326553"/>
    </source>
</evidence>
<dbReference type="GO" id="GO:0017000">
    <property type="term" value="P:antibiotic biosynthetic process"/>
    <property type="evidence" value="ECO:0007669"/>
    <property type="project" value="UniProtKB-ARBA"/>
</dbReference>
<dbReference type="GO" id="GO:0016874">
    <property type="term" value="F:ligase activity"/>
    <property type="evidence" value="ECO:0007669"/>
    <property type="project" value="UniProtKB-KW"/>
</dbReference>
<dbReference type="NCBIfam" id="NF003417">
    <property type="entry name" value="PRK04813.1"/>
    <property type="match status" value="5"/>
</dbReference>
<dbReference type="FunFam" id="3.40.50.980:FF:000001">
    <property type="entry name" value="Non-ribosomal peptide synthetase"/>
    <property type="match status" value="2"/>
</dbReference>
<feature type="compositionally biased region" description="Gly residues" evidence="7">
    <location>
        <begin position="608"/>
        <end position="630"/>
    </location>
</feature>
<dbReference type="SUPFAM" id="SSF53335">
    <property type="entry name" value="S-adenosyl-L-methionine-dependent methyltransferases"/>
    <property type="match status" value="1"/>
</dbReference>
<dbReference type="GO" id="GO:0043041">
    <property type="term" value="P:amino acid activation for nonribosomal peptide biosynthetic process"/>
    <property type="evidence" value="ECO:0007669"/>
    <property type="project" value="TreeGrafter"/>
</dbReference>
<dbReference type="Gene3D" id="3.40.50.150">
    <property type="entry name" value="Vaccinia Virus protein VP39"/>
    <property type="match status" value="1"/>
</dbReference>
<feature type="region of interest" description="Disordered" evidence="7">
    <location>
        <begin position="600"/>
        <end position="634"/>
    </location>
</feature>
<dbReference type="FunFam" id="3.30.559.10:FF:000012">
    <property type="entry name" value="Non-ribosomal peptide synthetase"/>
    <property type="match status" value="2"/>
</dbReference>
<dbReference type="Gene3D" id="3.40.50.12780">
    <property type="entry name" value="N-terminal domain of ligase-like"/>
    <property type="match status" value="1"/>
</dbReference>
<dbReference type="PROSITE" id="PS00455">
    <property type="entry name" value="AMP_BINDING"/>
    <property type="match status" value="3"/>
</dbReference>
<dbReference type="CDD" id="cd19540">
    <property type="entry name" value="LCL_NRPS-like"/>
    <property type="match status" value="3"/>
</dbReference>
<accession>A0A5J6HN89</accession>
<evidence type="ECO:0000256" key="3">
    <source>
        <dbReference type="ARBA" id="ARBA00022450"/>
    </source>
</evidence>
<comment type="cofactor">
    <cofactor evidence="1">
        <name>pantetheine 4'-phosphate</name>
        <dbReference type="ChEBI" id="CHEBI:47942"/>
    </cofactor>
</comment>
<dbReference type="Gene3D" id="3.30.300.30">
    <property type="match status" value="4"/>
</dbReference>
<name>A0A5J6HN89_STRAD</name>
<keyword evidence="5" id="KW-0436">Ligase</keyword>
<dbReference type="GO" id="GO:0008610">
    <property type="term" value="P:lipid biosynthetic process"/>
    <property type="evidence" value="ECO:0007669"/>
    <property type="project" value="UniProtKB-ARBA"/>
</dbReference>
<dbReference type="CDD" id="cd17646">
    <property type="entry name" value="A_NRPS_AB3403-like"/>
    <property type="match status" value="1"/>
</dbReference>
<dbReference type="FunFam" id="3.30.300.30:FF:000010">
    <property type="entry name" value="Enterobactin synthetase component F"/>
    <property type="match status" value="1"/>
</dbReference>
<dbReference type="InterPro" id="IPR006162">
    <property type="entry name" value="Ppantetheine_attach_site"/>
</dbReference>